<evidence type="ECO:0008006" key="3">
    <source>
        <dbReference type="Google" id="ProtNLM"/>
    </source>
</evidence>
<reference evidence="2" key="1">
    <citation type="journal article" date="2014" name="Front. Microbiol.">
        <title>High frequency of phylogenetically diverse reductive dehalogenase-homologous genes in deep subseafloor sedimentary metagenomes.</title>
        <authorList>
            <person name="Kawai M."/>
            <person name="Futagami T."/>
            <person name="Toyoda A."/>
            <person name="Takaki Y."/>
            <person name="Nishi S."/>
            <person name="Hori S."/>
            <person name="Arai W."/>
            <person name="Tsubouchi T."/>
            <person name="Morono Y."/>
            <person name="Uchiyama I."/>
            <person name="Ito T."/>
            <person name="Fujiyama A."/>
            <person name="Inagaki F."/>
            <person name="Takami H."/>
        </authorList>
    </citation>
    <scope>NUCLEOTIDE SEQUENCE</scope>
    <source>
        <strain evidence="2">Expedition CK06-06</strain>
    </source>
</reference>
<sequence>YSFDYDPFGQLWMLSNGEGNPNRFIRVLEGVDYHCYSRPAVNNHWLSGKHPLAPPCFELPRGANTQLLRYFGAAFPQEMQGSLLLSNWGAHGFHAPDRTIYRYVPDGRNNIVHKEPWLTCRDPHFRSSHLLLDANGDLLIADWYGRDDESDVTGRVWRVSYTGADASETGKPGTRTAGKGRLDGKPKVEHTLDSPKWNDSAFALSGLASPNHLVREKAIESLAARGPEIAEALGRYAAECESPLGAAGAIWALVRLDDLPSLMHLTGAA</sequence>
<evidence type="ECO:0000256" key="1">
    <source>
        <dbReference type="SAM" id="MobiDB-lite"/>
    </source>
</evidence>
<evidence type="ECO:0000313" key="2">
    <source>
        <dbReference type="EMBL" id="GAG09443.1"/>
    </source>
</evidence>
<accession>X0VAC9</accession>
<dbReference type="Gene3D" id="2.120.10.30">
    <property type="entry name" value="TolB, C-terminal domain"/>
    <property type="match status" value="1"/>
</dbReference>
<dbReference type="EMBL" id="BARS01023255">
    <property type="protein sequence ID" value="GAG09443.1"/>
    <property type="molecule type" value="Genomic_DNA"/>
</dbReference>
<organism evidence="2">
    <name type="scientific">marine sediment metagenome</name>
    <dbReference type="NCBI Taxonomy" id="412755"/>
    <lineage>
        <taxon>unclassified sequences</taxon>
        <taxon>metagenomes</taxon>
        <taxon>ecological metagenomes</taxon>
    </lineage>
</organism>
<dbReference type="InterPro" id="IPR011042">
    <property type="entry name" value="6-blade_b-propeller_TolB-like"/>
</dbReference>
<feature type="region of interest" description="Disordered" evidence="1">
    <location>
        <begin position="165"/>
        <end position="186"/>
    </location>
</feature>
<gene>
    <name evidence="2" type="ORF">S01H1_37051</name>
</gene>
<proteinExistence type="predicted"/>
<feature type="non-terminal residue" evidence="2">
    <location>
        <position position="269"/>
    </location>
</feature>
<protein>
    <recommendedName>
        <fullName evidence="3">Dehydrogenase</fullName>
    </recommendedName>
</protein>
<feature type="non-terminal residue" evidence="2">
    <location>
        <position position="1"/>
    </location>
</feature>
<comment type="caution">
    <text evidence="2">The sequence shown here is derived from an EMBL/GenBank/DDBJ whole genome shotgun (WGS) entry which is preliminary data.</text>
</comment>
<dbReference type="AlphaFoldDB" id="X0VAC9"/>
<name>X0VAC9_9ZZZZ</name>